<organism evidence="2 3">
    <name type="scientific">Streptomyces silvensis</name>
    <dbReference type="NCBI Taxonomy" id="1765722"/>
    <lineage>
        <taxon>Bacteria</taxon>
        <taxon>Bacillati</taxon>
        <taxon>Actinomycetota</taxon>
        <taxon>Actinomycetes</taxon>
        <taxon>Kitasatosporales</taxon>
        <taxon>Streptomycetaceae</taxon>
        <taxon>Streptomyces</taxon>
    </lineage>
</organism>
<dbReference type="RefSeq" id="WP_058849822.1">
    <property type="nucleotide sequence ID" value="NZ_LOCL01000040.1"/>
</dbReference>
<dbReference type="Gene3D" id="3.90.820.10">
    <property type="entry name" value="Structural Genomics, Unknown Function 30-nov-00 1gh9 Mol_id"/>
    <property type="match status" value="1"/>
</dbReference>
<sequence length="70" mass="8067">MSSNPFDDTSGTFYVLVNDEDQHSLWPSYADVPDGWRIAFGADSRKKCLDHIEKNWTDLRPKSLREKAHA</sequence>
<dbReference type="PANTHER" id="PTHR38444:SF1">
    <property type="entry name" value="ENTEROBACTIN BIOSYNTHESIS PROTEIN YBDZ"/>
    <property type="match status" value="1"/>
</dbReference>
<accession>A0A0W7WZK7</accession>
<dbReference type="SMART" id="SM00923">
    <property type="entry name" value="MbtH"/>
    <property type="match status" value="1"/>
</dbReference>
<comment type="caution">
    <text evidence="2">The sequence shown here is derived from an EMBL/GenBank/DDBJ whole genome shotgun (WGS) entry which is preliminary data.</text>
</comment>
<dbReference type="InterPro" id="IPR038020">
    <property type="entry name" value="MbtH-like_sf"/>
</dbReference>
<dbReference type="EMBL" id="LOCL01000040">
    <property type="protein sequence ID" value="KUF15967.1"/>
    <property type="molecule type" value="Genomic_DNA"/>
</dbReference>
<keyword evidence="3" id="KW-1185">Reference proteome</keyword>
<evidence type="ECO:0000313" key="2">
    <source>
        <dbReference type="EMBL" id="KUF15967.1"/>
    </source>
</evidence>
<dbReference type="GO" id="GO:0005829">
    <property type="term" value="C:cytosol"/>
    <property type="evidence" value="ECO:0007669"/>
    <property type="project" value="TreeGrafter"/>
</dbReference>
<evidence type="ECO:0000313" key="3">
    <source>
        <dbReference type="Proteomes" id="UP000054804"/>
    </source>
</evidence>
<dbReference type="AlphaFoldDB" id="A0A0W7WZK7"/>
<dbReference type="PANTHER" id="PTHR38444">
    <property type="entry name" value="ENTEROBACTIN BIOSYNTHESIS PROTEIN YBDZ"/>
    <property type="match status" value="1"/>
</dbReference>
<dbReference type="InterPro" id="IPR005153">
    <property type="entry name" value="MbtH-like_dom"/>
</dbReference>
<feature type="domain" description="MbtH-like" evidence="1">
    <location>
        <begin position="4"/>
        <end position="54"/>
    </location>
</feature>
<dbReference type="STRING" id="1765722.AT728_39720"/>
<dbReference type="SUPFAM" id="SSF160582">
    <property type="entry name" value="MbtH-like"/>
    <property type="match status" value="1"/>
</dbReference>
<name>A0A0W7WZK7_9ACTN</name>
<reference evidence="2 3" key="1">
    <citation type="submission" date="2015-12" db="EMBL/GenBank/DDBJ databases">
        <title>Draft genome sequence of Streptomyces silvensis ATCC 53525, a producer of novel hormone antagonists.</title>
        <authorList>
            <person name="Johnston C.W."/>
            <person name="Li Y."/>
            <person name="Magarvey N.A."/>
        </authorList>
    </citation>
    <scope>NUCLEOTIDE SEQUENCE [LARGE SCALE GENOMIC DNA]</scope>
    <source>
        <strain evidence="2 3">ATCC 53525</strain>
    </source>
</reference>
<dbReference type="GO" id="GO:0019290">
    <property type="term" value="P:siderophore biosynthetic process"/>
    <property type="evidence" value="ECO:0007669"/>
    <property type="project" value="TreeGrafter"/>
</dbReference>
<gene>
    <name evidence="2" type="ORF">AT728_39720</name>
</gene>
<dbReference type="Proteomes" id="UP000054804">
    <property type="component" value="Unassembled WGS sequence"/>
</dbReference>
<dbReference type="InterPro" id="IPR037407">
    <property type="entry name" value="MLP_fam"/>
</dbReference>
<proteinExistence type="predicted"/>
<protein>
    <recommendedName>
        <fullName evidence="1">MbtH-like domain-containing protein</fullName>
    </recommendedName>
</protein>
<dbReference type="Pfam" id="PF03621">
    <property type="entry name" value="MbtH"/>
    <property type="match status" value="1"/>
</dbReference>
<dbReference type="OrthoDB" id="7584480at2"/>
<evidence type="ECO:0000259" key="1">
    <source>
        <dbReference type="SMART" id="SM00923"/>
    </source>
</evidence>